<evidence type="ECO:0000256" key="1">
    <source>
        <dbReference type="SAM" id="Phobius"/>
    </source>
</evidence>
<protein>
    <recommendedName>
        <fullName evidence="4">General secretion pathway GspH domain-containing protein</fullName>
    </recommendedName>
</protein>
<evidence type="ECO:0000313" key="3">
    <source>
        <dbReference type="Proteomes" id="UP000176376"/>
    </source>
</evidence>
<sequence>MAKKTGITTAELMLTIAIGSILITLASINLFGSKARTSLRTTVDTLMADFNHQQLKAMVGDSTLSLRPQSYGIRFNQNNYVLFRDINYSPTDNRNFTVSLGDNILFNQITLPDNQLVFATLSGAILNFDPAANSIGLIDQVTGKQQTIMLNRFGVISGVN</sequence>
<dbReference type="STRING" id="1802074.A3J15_03770"/>
<keyword evidence="1" id="KW-1133">Transmembrane helix</keyword>
<keyword evidence="1" id="KW-0812">Transmembrane</keyword>
<feature type="transmembrane region" description="Helical" evidence="1">
    <location>
        <begin position="12"/>
        <end position="31"/>
    </location>
</feature>
<gene>
    <name evidence="2" type="ORF">A3J15_03770</name>
</gene>
<dbReference type="SUPFAM" id="SSF54523">
    <property type="entry name" value="Pili subunits"/>
    <property type="match status" value="1"/>
</dbReference>
<accession>A0A1F7JJH8</accession>
<comment type="caution">
    <text evidence="2">The sequence shown here is derived from an EMBL/GenBank/DDBJ whole genome shotgun (WGS) entry which is preliminary data.</text>
</comment>
<evidence type="ECO:0008006" key="4">
    <source>
        <dbReference type="Google" id="ProtNLM"/>
    </source>
</evidence>
<dbReference type="InterPro" id="IPR045584">
    <property type="entry name" value="Pilin-like"/>
</dbReference>
<organism evidence="2 3">
    <name type="scientific">Candidatus Roizmanbacteria bacterium RIFCSPLOWO2_02_FULL_38_10</name>
    <dbReference type="NCBI Taxonomy" id="1802074"/>
    <lineage>
        <taxon>Bacteria</taxon>
        <taxon>Candidatus Roizmaniibacteriota</taxon>
    </lineage>
</organism>
<keyword evidence="1" id="KW-0472">Membrane</keyword>
<dbReference type="EMBL" id="MGAY01000054">
    <property type="protein sequence ID" value="OGK55762.1"/>
    <property type="molecule type" value="Genomic_DNA"/>
</dbReference>
<proteinExistence type="predicted"/>
<reference evidence="2 3" key="1">
    <citation type="journal article" date="2016" name="Nat. Commun.">
        <title>Thousands of microbial genomes shed light on interconnected biogeochemical processes in an aquifer system.</title>
        <authorList>
            <person name="Anantharaman K."/>
            <person name="Brown C.T."/>
            <person name="Hug L.A."/>
            <person name="Sharon I."/>
            <person name="Castelle C.J."/>
            <person name="Probst A.J."/>
            <person name="Thomas B.C."/>
            <person name="Singh A."/>
            <person name="Wilkins M.J."/>
            <person name="Karaoz U."/>
            <person name="Brodie E.L."/>
            <person name="Williams K.H."/>
            <person name="Hubbard S.S."/>
            <person name="Banfield J.F."/>
        </authorList>
    </citation>
    <scope>NUCLEOTIDE SEQUENCE [LARGE SCALE GENOMIC DNA]</scope>
</reference>
<name>A0A1F7JJH8_9BACT</name>
<dbReference type="Proteomes" id="UP000176376">
    <property type="component" value="Unassembled WGS sequence"/>
</dbReference>
<evidence type="ECO:0000313" key="2">
    <source>
        <dbReference type="EMBL" id="OGK55762.1"/>
    </source>
</evidence>
<dbReference type="AlphaFoldDB" id="A0A1F7JJH8"/>